<keyword evidence="7 11" id="KW-0256">Endoplasmic reticulum</keyword>
<evidence type="ECO:0000313" key="13">
    <source>
        <dbReference type="Proteomes" id="UP000094801"/>
    </source>
</evidence>
<name>A0A1E4T274_9ASCO</name>
<feature type="transmembrane region" description="Helical" evidence="11">
    <location>
        <begin position="308"/>
        <end position="328"/>
    </location>
</feature>
<feature type="transmembrane region" description="Helical" evidence="11">
    <location>
        <begin position="244"/>
        <end position="264"/>
    </location>
</feature>
<accession>A0A1E4T274</accession>
<evidence type="ECO:0000256" key="4">
    <source>
        <dbReference type="ARBA" id="ARBA00022676"/>
    </source>
</evidence>
<dbReference type="GO" id="GO:0006506">
    <property type="term" value="P:GPI anchor biosynthetic process"/>
    <property type="evidence" value="ECO:0007669"/>
    <property type="project" value="UniProtKB-KW"/>
</dbReference>
<dbReference type="OrthoDB" id="10066429at2759"/>
<keyword evidence="4 11" id="KW-0328">Glycosyltransferase</keyword>
<evidence type="ECO:0000256" key="8">
    <source>
        <dbReference type="ARBA" id="ARBA00022989"/>
    </source>
</evidence>
<evidence type="ECO:0000256" key="7">
    <source>
        <dbReference type="ARBA" id="ARBA00022824"/>
    </source>
</evidence>
<feature type="transmembrane region" description="Helical" evidence="11">
    <location>
        <begin position="46"/>
        <end position="65"/>
    </location>
</feature>
<protein>
    <recommendedName>
        <fullName evidence="11">Mannosyltransferase</fullName>
        <ecNumber evidence="11">2.4.1.-</ecNumber>
    </recommendedName>
</protein>
<evidence type="ECO:0000313" key="12">
    <source>
        <dbReference type="EMBL" id="ODV85822.1"/>
    </source>
</evidence>
<gene>
    <name evidence="12" type="ORF">CANARDRAFT_175591</name>
</gene>
<keyword evidence="3" id="KW-0337">GPI-anchor biosynthesis</keyword>
<sequence>MESVEKKKDISEATDEEIKELAAQFVKENFKKSSLASLSLLHWRNIYLLFSIIFRIVVALQTSYIHPDEFFQSFQPIYHDNIPWEFEEGCRSMAPLYLLYYPVIYIGQWFEMRPIVIYYLVKLTFCFLSWAVLDFCIFRIMPIKQERLKAMFFMNTSYVTLVYQSHTFSNSIETILVVAAIWIINDVRNHLELGNKIYSTSRLIMLGFLVSFGLFNRPTFILWMILPSVFVLKYAMRSFRGITLLIASFTVTTISCILIDTHHFRGSIDLSNISSLYDLNTRLVITPLNNILYNSSISNLKTHGLHPYYTHILINTPQILGPLIFLLPPFQSTQYIRTTPFLSMISGLVALSLIPHQELRFLIPMVPLAACCISIPKHKFTKWIIQLSVVFNLAMMVLMGVLHQGGLVPALEYIHDLKFTGKPEGNILLFWRTYKPPTWLTLSDADEERPIYLNNDQNNLTSIVDMKLSGACYTIDFMGMEFVEFENVAKNIVEKYTDRDIYLVTPLNAALNFENNTNFEKVWSYGWHLDLDHFEIEKFGIASLKPGIAIYKLGLF</sequence>
<dbReference type="GO" id="GO:0005789">
    <property type="term" value="C:endoplasmic reticulum membrane"/>
    <property type="evidence" value="ECO:0007669"/>
    <property type="project" value="UniProtKB-SubCell"/>
</dbReference>
<comment type="similarity">
    <text evidence="10">Belongs to the glycosyltransferase 22 family. PIGZ subfamily.</text>
</comment>
<dbReference type="GO" id="GO:0000026">
    <property type="term" value="F:alpha-1,2-mannosyltransferase activity"/>
    <property type="evidence" value="ECO:0007669"/>
    <property type="project" value="TreeGrafter"/>
</dbReference>
<proteinExistence type="inferred from homology"/>
<keyword evidence="6 11" id="KW-0812">Transmembrane</keyword>
<evidence type="ECO:0000256" key="3">
    <source>
        <dbReference type="ARBA" id="ARBA00022502"/>
    </source>
</evidence>
<keyword evidence="8 11" id="KW-1133">Transmembrane helix</keyword>
<evidence type="ECO:0000256" key="1">
    <source>
        <dbReference type="ARBA" id="ARBA00004477"/>
    </source>
</evidence>
<keyword evidence="13" id="KW-1185">Reference proteome</keyword>
<reference evidence="13" key="1">
    <citation type="submission" date="2016-04" db="EMBL/GenBank/DDBJ databases">
        <title>Comparative genomics of biotechnologically important yeasts.</title>
        <authorList>
            <consortium name="DOE Joint Genome Institute"/>
            <person name="Riley R."/>
            <person name="Haridas S."/>
            <person name="Wolfe K.H."/>
            <person name="Lopes M.R."/>
            <person name="Hittinger C.T."/>
            <person name="Goker M."/>
            <person name="Salamov A."/>
            <person name="Wisecaver J."/>
            <person name="Long T.M."/>
            <person name="Aerts A.L."/>
            <person name="Barry K."/>
            <person name="Choi C."/>
            <person name="Clum A."/>
            <person name="Coughlan A.Y."/>
            <person name="Deshpande S."/>
            <person name="Douglass A.P."/>
            <person name="Hanson S.J."/>
            <person name="Klenk H.-P."/>
            <person name="Labutti K."/>
            <person name="Lapidus A."/>
            <person name="Lindquist E."/>
            <person name="Lipzen A."/>
            <person name="Meier-Kolthoff J.P."/>
            <person name="Ohm R.A."/>
            <person name="Otillar R.P."/>
            <person name="Pangilinan J."/>
            <person name="Peng Y."/>
            <person name="Rokas A."/>
            <person name="Rosa C.A."/>
            <person name="Scheuner C."/>
            <person name="Sibirny A.A."/>
            <person name="Slot J.C."/>
            <person name="Stielow J.B."/>
            <person name="Sun H."/>
            <person name="Kurtzman C.P."/>
            <person name="Blackwell M."/>
            <person name="Grigoriev I.V."/>
            <person name="Jeffries T.W."/>
        </authorList>
    </citation>
    <scope>NUCLEOTIDE SEQUENCE [LARGE SCALE GENOMIC DNA]</scope>
    <source>
        <strain evidence="13">NRRL YB-2248</strain>
    </source>
</reference>
<keyword evidence="9 11" id="KW-0472">Membrane</keyword>
<feature type="transmembrane region" description="Helical" evidence="11">
    <location>
        <begin position="161"/>
        <end position="184"/>
    </location>
</feature>
<evidence type="ECO:0000256" key="2">
    <source>
        <dbReference type="ARBA" id="ARBA00004687"/>
    </source>
</evidence>
<dbReference type="STRING" id="983967.A0A1E4T274"/>
<dbReference type="EC" id="2.4.1.-" evidence="11"/>
<keyword evidence="5 12" id="KW-0808">Transferase</keyword>
<feature type="transmembrane region" description="Helical" evidence="11">
    <location>
        <begin position="383"/>
        <end position="402"/>
    </location>
</feature>
<evidence type="ECO:0000256" key="5">
    <source>
        <dbReference type="ARBA" id="ARBA00022679"/>
    </source>
</evidence>
<comment type="pathway">
    <text evidence="2">Glycolipid biosynthesis; glycosylphosphatidylinositol-anchor biosynthesis.</text>
</comment>
<dbReference type="AlphaFoldDB" id="A0A1E4T274"/>
<dbReference type="Pfam" id="PF03901">
    <property type="entry name" value="Glyco_transf_22"/>
    <property type="match status" value="1"/>
</dbReference>
<feature type="transmembrane region" description="Helical" evidence="11">
    <location>
        <begin position="204"/>
        <end position="232"/>
    </location>
</feature>
<comment type="subcellular location">
    <subcellularLocation>
        <location evidence="1 11">Endoplasmic reticulum membrane</location>
        <topology evidence="1 11">Multi-pass membrane protein</topology>
    </subcellularLocation>
</comment>
<dbReference type="Proteomes" id="UP000094801">
    <property type="component" value="Unassembled WGS sequence"/>
</dbReference>
<dbReference type="EMBL" id="KV453851">
    <property type="protein sequence ID" value="ODV85822.1"/>
    <property type="molecule type" value="Genomic_DNA"/>
</dbReference>
<evidence type="ECO:0000256" key="9">
    <source>
        <dbReference type="ARBA" id="ARBA00023136"/>
    </source>
</evidence>
<evidence type="ECO:0000256" key="11">
    <source>
        <dbReference type="RuleBase" id="RU363075"/>
    </source>
</evidence>
<dbReference type="PANTHER" id="PTHR22760:SF3">
    <property type="entry name" value="GPI MANNOSYLTRANSFERASE 4"/>
    <property type="match status" value="1"/>
</dbReference>
<dbReference type="PANTHER" id="PTHR22760">
    <property type="entry name" value="GLYCOSYLTRANSFERASE"/>
    <property type="match status" value="1"/>
</dbReference>
<organism evidence="12 13">
    <name type="scientific">[Candida] arabinofermentans NRRL YB-2248</name>
    <dbReference type="NCBI Taxonomy" id="983967"/>
    <lineage>
        <taxon>Eukaryota</taxon>
        <taxon>Fungi</taxon>
        <taxon>Dikarya</taxon>
        <taxon>Ascomycota</taxon>
        <taxon>Saccharomycotina</taxon>
        <taxon>Pichiomycetes</taxon>
        <taxon>Pichiales</taxon>
        <taxon>Pichiaceae</taxon>
        <taxon>Ogataea</taxon>
        <taxon>Ogataea/Candida clade</taxon>
    </lineage>
</organism>
<dbReference type="InterPro" id="IPR005599">
    <property type="entry name" value="GPI_mannosylTrfase"/>
</dbReference>
<feature type="transmembrane region" description="Helical" evidence="11">
    <location>
        <begin position="116"/>
        <end position="140"/>
    </location>
</feature>
<evidence type="ECO:0000256" key="6">
    <source>
        <dbReference type="ARBA" id="ARBA00022692"/>
    </source>
</evidence>
<evidence type="ECO:0000256" key="10">
    <source>
        <dbReference type="ARBA" id="ARBA00038466"/>
    </source>
</evidence>